<reference evidence="1" key="1">
    <citation type="submission" date="2024-03" db="EMBL/GenBank/DDBJ databases">
        <authorList>
            <consortium name="ELIXIR-Norway"/>
            <consortium name="Elixir Norway"/>
        </authorList>
    </citation>
    <scope>NUCLEOTIDE SEQUENCE</scope>
</reference>
<name>A0ABP1AP86_9BRYO</name>
<organism evidence="1 2">
    <name type="scientific">Sphagnum jensenii</name>
    <dbReference type="NCBI Taxonomy" id="128206"/>
    <lineage>
        <taxon>Eukaryota</taxon>
        <taxon>Viridiplantae</taxon>
        <taxon>Streptophyta</taxon>
        <taxon>Embryophyta</taxon>
        <taxon>Bryophyta</taxon>
        <taxon>Sphagnophytina</taxon>
        <taxon>Sphagnopsida</taxon>
        <taxon>Sphagnales</taxon>
        <taxon>Sphagnaceae</taxon>
        <taxon>Sphagnum</taxon>
    </lineage>
</organism>
<dbReference type="Proteomes" id="UP001497522">
    <property type="component" value="Chromosome 14"/>
</dbReference>
<evidence type="ECO:0000313" key="1">
    <source>
        <dbReference type="EMBL" id="CAK9864313.1"/>
    </source>
</evidence>
<gene>
    <name evidence="1" type="ORF">CSSPJE1EN2_LOCUS7308</name>
</gene>
<sequence>MMIDPTAWCYPPYPPTPPPPPPPPYRLSRRLGSGSLQSSNSQGLKTATRAARIGGEVLLLSFRLFQKEIGLSFDLQRVVLHLIASSSLLMSTQRCNPSTTPAPLWLWVLEPILSCSSSWVIVLLPCQQVLRKSPPQSTTTSSRSYANLHQLHL</sequence>
<proteinExistence type="predicted"/>
<accession>A0ABP1AP86</accession>
<dbReference type="EMBL" id="OZ023715">
    <property type="protein sequence ID" value="CAK9864313.1"/>
    <property type="molecule type" value="Genomic_DNA"/>
</dbReference>
<keyword evidence="2" id="KW-1185">Reference proteome</keyword>
<protein>
    <submittedName>
        <fullName evidence="1">Uncharacterized protein</fullName>
    </submittedName>
</protein>
<evidence type="ECO:0000313" key="2">
    <source>
        <dbReference type="Proteomes" id="UP001497522"/>
    </source>
</evidence>